<dbReference type="PANTHER" id="PTHR31111:SF138">
    <property type="entry name" value="F-BOX ASSOCIATED DOMAIN-CONTAINING PROTEIN"/>
    <property type="match status" value="1"/>
</dbReference>
<reference evidence="2" key="1">
    <citation type="submission" date="2020-01" db="EMBL/GenBank/DDBJ databases">
        <authorList>
            <person name="Mishra B."/>
        </authorList>
    </citation>
    <scope>NUCLEOTIDE SEQUENCE [LARGE SCALE GENOMIC DNA]</scope>
</reference>
<dbReference type="CDD" id="cd22157">
    <property type="entry name" value="F-box_AtFBW1-like"/>
    <property type="match status" value="1"/>
</dbReference>
<dbReference type="OrthoDB" id="1106330at2759"/>
<dbReference type="InterPro" id="IPR013187">
    <property type="entry name" value="F-box-assoc_dom_typ3"/>
</dbReference>
<comment type="caution">
    <text evidence="2">The sequence shown here is derived from an EMBL/GenBank/DDBJ whole genome shotgun (WGS) entry which is preliminary data.</text>
</comment>
<dbReference type="SMART" id="SM00256">
    <property type="entry name" value="FBOX"/>
    <property type="match status" value="1"/>
</dbReference>
<dbReference type="EMBL" id="CACVBM020000388">
    <property type="protein sequence ID" value="CAA7018525.1"/>
    <property type="molecule type" value="Genomic_DNA"/>
</dbReference>
<dbReference type="Pfam" id="PF00646">
    <property type="entry name" value="F-box"/>
    <property type="match status" value="1"/>
</dbReference>
<name>A0A6D2HQY4_9BRAS</name>
<feature type="domain" description="F-box" evidence="1">
    <location>
        <begin position="19"/>
        <end position="58"/>
    </location>
</feature>
<evidence type="ECO:0000313" key="2">
    <source>
        <dbReference type="EMBL" id="CAA7018525.1"/>
    </source>
</evidence>
<gene>
    <name evidence="2" type="ORF">MERR_LOCUS5760</name>
</gene>
<dbReference type="Pfam" id="PF08268">
    <property type="entry name" value="FBA_3"/>
    <property type="match status" value="1"/>
</dbReference>
<dbReference type="Gene3D" id="1.20.1280.50">
    <property type="match status" value="1"/>
</dbReference>
<organism evidence="2 3">
    <name type="scientific">Microthlaspi erraticum</name>
    <dbReference type="NCBI Taxonomy" id="1685480"/>
    <lineage>
        <taxon>Eukaryota</taxon>
        <taxon>Viridiplantae</taxon>
        <taxon>Streptophyta</taxon>
        <taxon>Embryophyta</taxon>
        <taxon>Tracheophyta</taxon>
        <taxon>Spermatophyta</taxon>
        <taxon>Magnoliopsida</taxon>
        <taxon>eudicotyledons</taxon>
        <taxon>Gunneridae</taxon>
        <taxon>Pentapetalae</taxon>
        <taxon>rosids</taxon>
        <taxon>malvids</taxon>
        <taxon>Brassicales</taxon>
        <taxon>Brassicaceae</taxon>
        <taxon>Coluteocarpeae</taxon>
        <taxon>Microthlaspi</taxon>
    </lineage>
</organism>
<dbReference type="Proteomes" id="UP000467841">
    <property type="component" value="Unassembled WGS sequence"/>
</dbReference>
<proteinExistence type="predicted"/>
<evidence type="ECO:0000259" key="1">
    <source>
        <dbReference type="SMART" id="SM00256"/>
    </source>
</evidence>
<accession>A0A6D2HQY4</accession>
<keyword evidence="3" id="KW-1185">Reference proteome</keyword>
<dbReference type="PANTHER" id="PTHR31111">
    <property type="entry name" value="BNAA05G37150D PROTEIN-RELATED"/>
    <property type="match status" value="1"/>
</dbReference>
<evidence type="ECO:0000313" key="3">
    <source>
        <dbReference type="Proteomes" id="UP000467841"/>
    </source>
</evidence>
<dbReference type="InterPro" id="IPR001810">
    <property type="entry name" value="F-box_dom"/>
</dbReference>
<dbReference type="SUPFAM" id="SSF81383">
    <property type="entry name" value="F-box domain"/>
    <property type="match status" value="1"/>
</dbReference>
<dbReference type="InterPro" id="IPR036047">
    <property type="entry name" value="F-box-like_dom_sf"/>
</dbReference>
<sequence length="141" mass="16517">MEQQEEKKLKSYRRRTQSFPRDLTSEILLRLPEKSVARFRCVSKLWSSITTDPYFINLFETRSQQPSLLVCFRKNGKLFVYSIPQHTHTLHQKSNKSYSSSQPIDRYHMKIPDEFSYLSLTESVHGLICFQGSATPTVLEP</sequence>
<dbReference type="AlphaFoldDB" id="A0A6D2HQY4"/>
<protein>
    <recommendedName>
        <fullName evidence="1">F-box domain-containing protein</fullName>
    </recommendedName>
</protein>